<feature type="transmembrane region" description="Helical" evidence="1">
    <location>
        <begin position="93"/>
        <end position="115"/>
    </location>
</feature>
<dbReference type="Proteomes" id="UP000075799">
    <property type="component" value="Unassembled WGS sequence"/>
</dbReference>
<sequence length="207" mass="23258">MAQREDFIRAEGKTRSLTLKWNLLGTKIEVFLDEKLLGTLRGWNEIFYKGATFPLSDGSKIFVKWSPWDFSPYYKHTTTDSESTSQPSSKDGYVLMACLGGLNFLIGSIVVFGHVEAMAKVGFGFYNFFSGSVYLVLALAGWDTKSRSYLKGAFGFFLFETVMNLLQGILNPGGIIMRALLIRLFWLSLKNPEKPKVHPSDDIRKAG</sequence>
<evidence type="ECO:0000313" key="3">
    <source>
        <dbReference type="Proteomes" id="UP000075799"/>
    </source>
</evidence>
<name>A0A162FUD7_BDEBC</name>
<feature type="transmembrane region" description="Helical" evidence="1">
    <location>
        <begin position="121"/>
        <end position="142"/>
    </location>
</feature>
<feature type="transmembrane region" description="Helical" evidence="1">
    <location>
        <begin position="149"/>
        <end position="166"/>
    </location>
</feature>
<dbReference type="AlphaFoldDB" id="A0A162FUD7"/>
<protein>
    <submittedName>
        <fullName evidence="2">Uncharacterized protein</fullName>
    </submittedName>
</protein>
<reference evidence="2 3" key="1">
    <citation type="submission" date="2016-03" db="EMBL/GenBank/DDBJ databases">
        <authorList>
            <person name="Ploux O."/>
        </authorList>
    </citation>
    <scope>NUCLEOTIDE SEQUENCE [LARGE SCALE GENOMIC DNA]</scope>
    <source>
        <strain evidence="2 3">EC13</strain>
    </source>
</reference>
<keyword evidence="1" id="KW-0472">Membrane</keyword>
<evidence type="ECO:0000256" key="1">
    <source>
        <dbReference type="SAM" id="Phobius"/>
    </source>
</evidence>
<comment type="caution">
    <text evidence="2">The sequence shown here is derived from an EMBL/GenBank/DDBJ whole genome shotgun (WGS) entry which is preliminary data.</text>
</comment>
<proteinExistence type="predicted"/>
<accession>A0A162FUD7</accession>
<dbReference type="RefSeq" id="WP_063209728.1">
    <property type="nucleotide sequence ID" value="NZ_LUKD01000009.1"/>
</dbReference>
<keyword evidence="1" id="KW-1133">Transmembrane helix</keyword>
<keyword evidence="1" id="KW-0812">Transmembrane</keyword>
<gene>
    <name evidence="2" type="ORF">AZI87_17465</name>
</gene>
<organism evidence="2 3">
    <name type="scientific">Bdellovibrio bacteriovorus</name>
    <dbReference type="NCBI Taxonomy" id="959"/>
    <lineage>
        <taxon>Bacteria</taxon>
        <taxon>Pseudomonadati</taxon>
        <taxon>Bdellovibrionota</taxon>
        <taxon>Bdellovibrionia</taxon>
        <taxon>Bdellovibrionales</taxon>
        <taxon>Pseudobdellovibrionaceae</taxon>
        <taxon>Bdellovibrio</taxon>
    </lineage>
</organism>
<dbReference type="EMBL" id="LUKD01000009">
    <property type="protein sequence ID" value="KYG62313.1"/>
    <property type="molecule type" value="Genomic_DNA"/>
</dbReference>
<evidence type="ECO:0000313" key="2">
    <source>
        <dbReference type="EMBL" id="KYG62313.1"/>
    </source>
</evidence>